<keyword evidence="3" id="KW-1185">Reference proteome</keyword>
<keyword evidence="2" id="KW-0560">Oxidoreductase</keyword>
<comment type="caution">
    <text evidence="2">The sequence shown here is derived from an EMBL/GenBank/DDBJ whole genome shotgun (WGS) entry which is preliminary data.</text>
</comment>
<dbReference type="AlphaFoldDB" id="A0A4S4N9E8"/>
<dbReference type="Gene3D" id="3.30.70.100">
    <property type="match status" value="1"/>
</dbReference>
<accession>A0A4S4N9E8</accession>
<evidence type="ECO:0000313" key="2">
    <source>
        <dbReference type="EMBL" id="THH35872.1"/>
    </source>
</evidence>
<dbReference type="OrthoDB" id="9798115at2"/>
<sequence>MYLAMNRFIVAQDNAAAFEELWLNRESRLNEMDGFRAFHMLKGPETEGKILYASHTVWESEAHFLEWTRSQQFRDAHAKAGQKRKLHEGAPVFEGFTSIQSVAATPA</sequence>
<evidence type="ECO:0000259" key="1">
    <source>
        <dbReference type="PROSITE" id="PS51725"/>
    </source>
</evidence>
<dbReference type="Proteomes" id="UP000306602">
    <property type="component" value="Unassembled WGS sequence"/>
</dbReference>
<dbReference type="InterPro" id="IPR007138">
    <property type="entry name" value="ABM_dom"/>
</dbReference>
<feature type="domain" description="ABM" evidence="1">
    <location>
        <begin position="2"/>
        <end position="96"/>
    </location>
</feature>
<dbReference type="PROSITE" id="PS51725">
    <property type="entry name" value="ABM"/>
    <property type="match status" value="1"/>
</dbReference>
<reference evidence="2 3" key="1">
    <citation type="submission" date="2019-04" db="EMBL/GenBank/DDBJ databases">
        <title>Shimia ponticola sp. nov., isolated from seawater.</title>
        <authorList>
            <person name="Kim Y.-O."/>
            <person name="Yoon J.-H."/>
        </authorList>
    </citation>
    <scope>NUCLEOTIDE SEQUENCE [LARGE SCALE GENOMIC DNA]</scope>
    <source>
        <strain evidence="2 3">MYP11</strain>
    </source>
</reference>
<keyword evidence="2" id="KW-0503">Monooxygenase</keyword>
<evidence type="ECO:0000313" key="3">
    <source>
        <dbReference type="Proteomes" id="UP000306602"/>
    </source>
</evidence>
<dbReference type="SUPFAM" id="SSF54909">
    <property type="entry name" value="Dimeric alpha+beta barrel"/>
    <property type="match status" value="1"/>
</dbReference>
<dbReference type="InterPro" id="IPR011008">
    <property type="entry name" value="Dimeric_a/b-barrel"/>
</dbReference>
<dbReference type="PANTHER" id="PTHR34474">
    <property type="entry name" value="SIGNAL TRANSDUCTION PROTEIN TRAP"/>
    <property type="match status" value="1"/>
</dbReference>
<dbReference type="GO" id="GO:0004497">
    <property type="term" value="F:monooxygenase activity"/>
    <property type="evidence" value="ECO:0007669"/>
    <property type="project" value="UniProtKB-KW"/>
</dbReference>
<name>A0A4S4N9E8_9RHOB</name>
<gene>
    <name evidence="2" type="ORF">E4Z66_12425</name>
</gene>
<dbReference type="EMBL" id="SRKY01000003">
    <property type="protein sequence ID" value="THH35872.1"/>
    <property type="molecule type" value="Genomic_DNA"/>
</dbReference>
<organism evidence="2 3">
    <name type="scientific">Aliishimia ponticola</name>
    <dbReference type="NCBI Taxonomy" id="2499833"/>
    <lineage>
        <taxon>Bacteria</taxon>
        <taxon>Pseudomonadati</taxon>
        <taxon>Pseudomonadota</taxon>
        <taxon>Alphaproteobacteria</taxon>
        <taxon>Rhodobacterales</taxon>
        <taxon>Paracoccaceae</taxon>
        <taxon>Aliishimia</taxon>
    </lineage>
</organism>
<proteinExistence type="predicted"/>
<dbReference type="Pfam" id="PF03992">
    <property type="entry name" value="ABM"/>
    <property type="match status" value="1"/>
</dbReference>
<protein>
    <submittedName>
        <fullName evidence="2">Antibiotic biosynthesis monooxygenase</fullName>
    </submittedName>
</protein>
<dbReference type="PANTHER" id="PTHR34474:SF2">
    <property type="entry name" value="SIGNAL TRANSDUCTION PROTEIN TRAP"/>
    <property type="match status" value="1"/>
</dbReference>
<dbReference type="RefSeq" id="WP_136463342.1">
    <property type="nucleotide sequence ID" value="NZ_SRKY01000003.1"/>
</dbReference>
<dbReference type="InterPro" id="IPR050404">
    <property type="entry name" value="Heme-degrading_MO"/>
</dbReference>